<keyword evidence="1" id="KW-0758">Storage protein</keyword>
<dbReference type="Pfam" id="PF03722">
    <property type="entry name" value="Hemocyanin_N"/>
    <property type="match status" value="1"/>
</dbReference>
<protein>
    <submittedName>
        <fullName evidence="6">Uncharacterized protein</fullName>
    </submittedName>
</protein>
<dbReference type="InterPro" id="IPR036697">
    <property type="entry name" value="Hemocyanin_N_sf"/>
</dbReference>
<dbReference type="InterPro" id="IPR014756">
    <property type="entry name" value="Ig_E-set"/>
</dbReference>
<dbReference type="Gene3D" id="2.60.40.1520">
    <property type="entry name" value="Hemocyanin, C-terminal domain"/>
    <property type="match status" value="1"/>
</dbReference>
<dbReference type="Pfam" id="PF03723">
    <property type="entry name" value="Hemocyanin_C"/>
    <property type="match status" value="1"/>
</dbReference>
<dbReference type="Gene3D" id="1.10.1280.10">
    <property type="entry name" value="Di-copper center containing domain from catechol oxidase"/>
    <property type="match status" value="1"/>
</dbReference>
<dbReference type="InterPro" id="IPR013788">
    <property type="entry name" value="Hemocyanin/hexamerin"/>
</dbReference>
<dbReference type="Proteomes" id="UP000410492">
    <property type="component" value="Unassembled WGS sequence"/>
</dbReference>
<dbReference type="InterPro" id="IPR000896">
    <property type="entry name" value="Hemocyanin/hexamerin_mid_dom"/>
</dbReference>
<evidence type="ECO:0000256" key="1">
    <source>
        <dbReference type="ARBA" id="ARBA00022761"/>
    </source>
</evidence>
<evidence type="ECO:0000313" key="7">
    <source>
        <dbReference type="Proteomes" id="UP000410492"/>
    </source>
</evidence>
<dbReference type="GO" id="GO:0005615">
    <property type="term" value="C:extracellular space"/>
    <property type="evidence" value="ECO:0007669"/>
    <property type="project" value="UniProtKB-ARBA"/>
</dbReference>
<evidence type="ECO:0000313" key="6">
    <source>
        <dbReference type="EMBL" id="VEN48909.1"/>
    </source>
</evidence>
<name>A0A653CM02_CALMS</name>
<dbReference type="InterPro" id="IPR037020">
    <property type="entry name" value="Hemocyanin_C_sf"/>
</dbReference>
<dbReference type="OrthoDB" id="6371642at2759"/>
<evidence type="ECO:0000259" key="5">
    <source>
        <dbReference type="Pfam" id="PF03723"/>
    </source>
</evidence>
<feature type="domain" description="Hemocyanin N-terminal" evidence="4">
    <location>
        <begin position="41"/>
        <end position="161"/>
    </location>
</feature>
<dbReference type="InterPro" id="IPR005204">
    <property type="entry name" value="Hemocyanin_N"/>
</dbReference>
<sequence length="712" mass="82538">MKVVALGGVFLFLTIIYAAPSDVFGQQNAQRKLKTTDKQLVQRQLDILKLYKLINQDCDCTTAIGISKNYVLENRNEDYTNTQAYEEFLHVYQKGMLPKGHIFSIHRYAHLKQAIALFKVLYYAKDFDTFYKTAVWAKDNINEGIFVYALSVAIAHRTDTYGIIIPPIYEVFPYSFFDSAAVEKAQKLKETWNHAQDDKLHVIDANYSGYYLNLHPEQVMSHYTEDIGLNTFYWYTNIFYPSWLGGPEFKLKNDRRGEQYYYLLQQLLARYYLERLSFDMGEIPFIDWDKPLETGYYPSLVYPNGLPFPSRPNFAPLSPIKRNWGQSWMWKSKFGYSQMLVKDYERRIADAVDSGFIINKNGNMVDLYTPEGIDILGNLIECNPDSPNQRFIGPIEVFAKLLVGYATVPLDKYHLAPSALEHFETASRDPAFYMILKRVVLLFQRYKSHLPPYTQKELSFPGVKIEDIKIDKLVTYFDKFESDVTNLVQLTPEEVKKDNVVIKVRQDRLNHKPFTYKIHVSSKTDQDATVRVYLGPKTDEYFRELNLQENRMNFIELDNFKYTLKAGSNVIEKSSSDSYWFIPDKTSMRDMIRKLTDALQGTAVDIDAFEAFYGFPNRLVLPIGRPEGFTFQLLVCLNPYKTPTVQTTQQPTTYYFGRVGTGMNYVDNYAFGFPLDRIMEDDALNVPNCMFKDVTIYHKEDINSSASGDNAV</sequence>
<feature type="domain" description="Hemocyanin C-terminal" evidence="5">
    <location>
        <begin position="452"/>
        <end position="698"/>
    </location>
</feature>
<dbReference type="PROSITE" id="PS00210">
    <property type="entry name" value="HEMOCYANIN_2"/>
    <property type="match status" value="1"/>
</dbReference>
<dbReference type="EMBL" id="CAACVG010008197">
    <property type="protein sequence ID" value="VEN48909.1"/>
    <property type="molecule type" value="Genomic_DNA"/>
</dbReference>
<dbReference type="AlphaFoldDB" id="A0A653CM02"/>
<dbReference type="SUPFAM" id="SSF81296">
    <property type="entry name" value="E set domains"/>
    <property type="match status" value="1"/>
</dbReference>
<reference evidence="6 7" key="1">
    <citation type="submission" date="2019-01" db="EMBL/GenBank/DDBJ databases">
        <authorList>
            <person name="Sayadi A."/>
        </authorList>
    </citation>
    <scope>NUCLEOTIDE SEQUENCE [LARGE SCALE GENOMIC DNA]</scope>
</reference>
<feature type="signal peptide" evidence="2">
    <location>
        <begin position="1"/>
        <end position="25"/>
    </location>
</feature>
<keyword evidence="7" id="KW-1185">Reference proteome</keyword>
<dbReference type="PANTHER" id="PTHR11511">
    <property type="entry name" value="LARVAL STORAGE PROTEIN/PHENOLOXIDASE"/>
    <property type="match status" value="1"/>
</dbReference>
<dbReference type="InterPro" id="IPR008922">
    <property type="entry name" value="Di-copper_centre_dom_sf"/>
</dbReference>
<dbReference type="GO" id="GO:0045735">
    <property type="term" value="F:nutrient reservoir activity"/>
    <property type="evidence" value="ECO:0007669"/>
    <property type="project" value="UniProtKB-KW"/>
</dbReference>
<dbReference type="Pfam" id="PF00372">
    <property type="entry name" value="Hemocyanin_M"/>
    <property type="match status" value="1"/>
</dbReference>
<organism evidence="6 7">
    <name type="scientific">Callosobruchus maculatus</name>
    <name type="common">Southern cowpea weevil</name>
    <name type="synonym">Pulse bruchid</name>
    <dbReference type="NCBI Taxonomy" id="64391"/>
    <lineage>
        <taxon>Eukaryota</taxon>
        <taxon>Metazoa</taxon>
        <taxon>Ecdysozoa</taxon>
        <taxon>Arthropoda</taxon>
        <taxon>Hexapoda</taxon>
        <taxon>Insecta</taxon>
        <taxon>Pterygota</taxon>
        <taxon>Neoptera</taxon>
        <taxon>Endopterygota</taxon>
        <taxon>Coleoptera</taxon>
        <taxon>Polyphaga</taxon>
        <taxon>Cucujiformia</taxon>
        <taxon>Chrysomeloidea</taxon>
        <taxon>Chrysomelidae</taxon>
        <taxon>Bruchinae</taxon>
        <taxon>Bruchini</taxon>
        <taxon>Callosobruchus</taxon>
    </lineage>
</organism>
<keyword evidence="2" id="KW-0732">Signal</keyword>
<dbReference type="PANTHER" id="PTHR11511:SF5">
    <property type="entry name" value="FAT-BODY PROTEIN 1-RELATED"/>
    <property type="match status" value="1"/>
</dbReference>
<evidence type="ECO:0000256" key="2">
    <source>
        <dbReference type="SAM" id="SignalP"/>
    </source>
</evidence>
<dbReference type="SUPFAM" id="SSF48056">
    <property type="entry name" value="Di-copper centre-containing domain"/>
    <property type="match status" value="1"/>
</dbReference>
<proteinExistence type="predicted"/>
<accession>A0A653CM02</accession>
<dbReference type="InterPro" id="IPR005203">
    <property type="entry name" value="Hemocyanin_C"/>
</dbReference>
<dbReference type="SUPFAM" id="SSF48050">
    <property type="entry name" value="Hemocyanin, N-terminal domain"/>
    <property type="match status" value="1"/>
</dbReference>
<evidence type="ECO:0000259" key="4">
    <source>
        <dbReference type="Pfam" id="PF03722"/>
    </source>
</evidence>
<feature type="chain" id="PRO_5024834829" evidence="2">
    <location>
        <begin position="26"/>
        <end position="712"/>
    </location>
</feature>
<dbReference type="Gene3D" id="1.20.1370.10">
    <property type="entry name" value="Hemocyanin, N-terminal domain"/>
    <property type="match status" value="1"/>
</dbReference>
<gene>
    <name evidence="6" type="ORF">CALMAC_LOCUS10200</name>
</gene>
<feature type="domain" description="Hemocyanin middle" evidence="3">
    <location>
        <begin position="167"/>
        <end position="442"/>
    </location>
</feature>
<evidence type="ECO:0000259" key="3">
    <source>
        <dbReference type="Pfam" id="PF00372"/>
    </source>
</evidence>
<dbReference type="PRINTS" id="PR00187">
    <property type="entry name" value="HAEMOCYANIN"/>
</dbReference>